<dbReference type="PANTHER" id="PTHR42736">
    <property type="entry name" value="PROTEIN-GLUTAMINE GAMMA-GLUTAMYLTRANSFERASE"/>
    <property type="match status" value="1"/>
</dbReference>
<keyword evidence="5" id="KW-1185">Reference proteome</keyword>
<dbReference type="Gene3D" id="3.10.620.30">
    <property type="match status" value="1"/>
</dbReference>
<feature type="compositionally biased region" description="Polar residues" evidence="1">
    <location>
        <begin position="567"/>
        <end position="581"/>
    </location>
</feature>
<feature type="transmembrane region" description="Helical" evidence="2">
    <location>
        <begin position="224"/>
        <end position="242"/>
    </location>
</feature>
<dbReference type="Pfam" id="PF01841">
    <property type="entry name" value="Transglut_core"/>
    <property type="match status" value="1"/>
</dbReference>
<evidence type="ECO:0000313" key="4">
    <source>
        <dbReference type="EMBL" id="KAA1428988.1"/>
    </source>
</evidence>
<dbReference type="InterPro" id="IPR021878">
    <property type="entry name" value="TgpA_N"/>
</dbReference>
<dbReference type="RefSeq" id="WP_149748610.1">
    <property type="nucleotide sequence ID" value="NZ_VUJW01000001.1"/>
</dbReference>
<sequence>MRSRPSFGYALLVALVAAATTWAALMAWRGFLTDSRDYLAPLMIIAVVIASTGAILRWIGSPAVVTVAAQVLVGVAMLSSELSGSPLPFGAAGDDIRRSLELAMESARTYAAPIEPNVPSVAPLLLVGGVFFLLLVDFLACTLRRVPVAGLGLLAIYSVPAGLVQSGPGVVAFLLAAVGFLALLHLDSREQLLKWGRPLGPDEHNPWTDGNPMSDAMRVGTGRIGAVAVVCALLLPPLIPVLELDLLGFGPGDGDNDIEIHNPRTDLRRDLEREADTPLIRVRTDDPDPDYLRVAVLHRFTGDEWSSGDRKVDDYPTGTTLPEPDGLSPEVPRTPYTYAFEATDQFDSWWLPTQFPATSVDAEGNWGYDPNAMDFIAVPEDLTAAGLDWQVTGLELEYGTDGEYFQDSAIDAVDDELLMVPDGLPPIVRSQALEATNGARTDYQAALLLQDWFRETGGFRYSLERAPSGMGADAFETFLSDTAEDGRRGYCEQFASAMAVMARMLGIPARVAVGFLEPTDLGNGEWEYSSHDLHAWPELYFEGAGWARFEPTPDSRVREDVPDYTNVPVTRNTEALPTNDPTDIDPPRSETATTEVTTTVPPEDQSADGGSSGGDEGIDWLTVVLRVGLALLVLAVLVALARAPQVLRRRQRRQRLAGSPEDIWDELRATAVDLDLAWPAGRSPQEVGRVLVNALGSRIDEDSPERPRTGPDADPDAAAALERLVAALELARYARPGTMVPPPGLGDDALTCCASLEAGVTRRTALRAKWLPRSVWQRAPRSTATKPALGGV</sequence>
<keyword evidence="2" id="KW-0812">Transmembrane</keyword>
<accession>A0A5B1M8X6</accession>
<dbReference type="InterPro" id="IPR052901">
    <property type="entry name" value="Bact_TGase-like"/>
</dbReference>
<feature type="transmembrane region" description="Helical" evidence="2">
    <location>
        <begin position="620"/>
        <end position="643"/>
    </location>
</feature>
<keyword evidence="2" id="KW-0472">Membrane</keyword>
<comment type="caution">
    <text evidence="4">The sequence shown here is derived from an EMBL/GenBank/DDBJ whole genome shotgun (WGS) entry which is preliminary data.</text>
</comment>
<feature type="transmembrane region" description="Helical" evidence="2">
    <location>
        <begin position="39"/>
        <end position="56"/>
    </location>
</feature>
<evidence type="ECO:0000259" key="3">
    <source>
        <dbReference type="SMART" id="SM00460"/>
    </source>
</evidence>
<protein>
    <submittedName>
        <fullName evidence="4">Transglutaminase domain-containing protein</fullName>
    </submittedName>
</protein>
<dbReference type="SMART" id="SM00460">
    <property type="entry name" value="TGc"/>
    <property type="match status" value="1"/>
</dbReference>
<feature type="transmembrane region" description="Helical" evidence="2">
    <location>
        <begin position="120"/>
        <end position="139"/>
    </location>
</feature>
<reference evidence="4 5" key="2">
    <citation type="submission" date="2019-09" db="EMBL/GenBank/DDBJ databases">
        <authorList>
            <person name="Jin C."/>
        </authorList>
    </citation>
    <scope>NUCLEOTIDE SEQUENCE [LARGE SCALE GENOMIC DNA]</scope>
    <source>
        <strain evidence="4 5">BN140041</strain>
    </source>
</reference>
<feature type="region of interest" description="Disordered" evidence="1">
    <location>
        <begin position="567"/>
        <end position="613"/>
    </location>
</feature>
<dbReference type="Pfam" id="PF11992">
    <property type="entry name" value="TgpA_N"/>
    <property type="match status" value="1"/>
</dbReference>
<reference evidence="4 5" key="1">
    <citation type="submission" date="2019-09" db="EMBL/GenBank/DDBJ databases">
        <title>Nocardioides panacisoli sp. nov., isolated from the soil of a ginseng field.</title>
        <authorList>
            <person name="Cho C."/>
        </authorList>
    </citation>
    <scope>NUCLEOTIDE SEQUENCE [LARGE SCALE GENOMIC DNA]</scope>
    <source>
        <strain evidence="4 5">BN140041</strain>
    </source>
</reference>
<keyword evidence="2" id="KW-1133">Transmembrane helix</keyword>
<organism evidence="4 5">
    <name type="scientific">Nocardioides antri</name>
    <dbReference type="NCBI Taxonomy" id="2607659"/>
    <lineage>
        <taxon>Bacteria</taxon>
        <taxon>Bacillati</taxon>
        <taxon>Actinomycetota</taxon>
        <taxon>Actinomycetes</taxon>
        <taxon>Propionibacteriales</taxon>
        <taxon>Nocardioidaceae</taxon>
        <taxon>Nocardioides</taxon>
    </lineage>
</organism>
<dbReference type="InterPro" id="IPR002931">
    <property type="entry name" value="Transglutaminase-like"/>
</dbReference>
<dbReference type="InterPro" id="IPR038765">
    <property type="entry name" value="Papain-like_cys_pep_sf"/>
</dbReference>
<feature type="domain" description="Transglutaminase-like" evidence="3">
    <location>
        <begin position="483"/>
        <end position="553"/>
    </location>
</feature>
<evidence type="ECO:0000256" key="2">
    <source>
        <dbReference type="SAM" id="Phobius"/>
    </source>
</evidence>
<dbReference type="PANTHER" id="PTHR42736:SF1">
    <property type="entry name" value="PROTEIN-GLUTAMINE GAMMA-GLUTAMYLTRANSFERASE"/>
    <property type="match status" value="1"/>
</dbReference>
<proteinExistence type="predicted"/>
<feature type="compositionally biased region" description="Low complexity" evidence="1">
    <location>
        <begin position="590"/>
        <end position="609"/>
    </location>
</feature>
<feature type="transmembrane region" description="Helical" evidence="2">
    <location>
        <begin position="169"/>
        <end position="186"/>
    </location>
</feature>
<feature type="region of interest" description="Disordered" evidence="1">
    <location>
        <begin position="308"/>
        <end position="331"/>
    </location>
</feature>
<dbReference type="SUPFAM" id="SSF54001">
    <property type="entry name" value="Cysteine proteinases"/>
    <property type="match status" value="1"/>
</dbReference>
<dbReference type="EMBL" id="VUJW01000001">
    <property type="protein sequence ID" value="KAA1428988.1"/>
    <property type="molecule type" value="Genomic_DNA"/>
</dbReference>
<gene>
    <name evidence="4" type="ORF">F0U47_01910</name>
</gene>
<dbReference type="AlphaFoldDB" id="A0A5B1M8X6"/>
<evidence type="ECO:0000313" key="5">
    <source>
        <dbReference type="Proteomes" id="UP000324351"/>
    </source>
</evidence>
<evidence type="ECO:0000256" key="1">
    <source>
        <dbReference type="SAM" id="MobiDB-lite"/>
    </source>
</evidence>
<dbReference type="Proteomes" id="UP000324351">
    <property type="component" value="Unassembled WGS sequence"/>
</dbReference>
<name>A0A5B1M8X6_9ACTN</name>